<gene>
    <name evidence="1" type="ORF">GRJ2_000740000</name>
</gene>
<proteinExistence type="predicted"/>
<dbReference type="EMBL" id="BAAFJT010000002">
    <property type="protein sequence ID" value="GAB0182747.1"/>
    <property type="molecule type" value="Genomic_DNA"/>
</dbReference>
<evidence type="ECO:0000313" key="2">
    <source>
        <dbReference type="Proteomes" id="UP001623348"/>
    </source>
</evidence>
<dbReference type="PANTHER" id="PTHR33332">
    <property type="entry name" value="REVERSE TRANSCRIPTASE DOMAIN-CONTAINING PROTEIN"/>
    <property type="match status" value="1"/>
</dbReference>
<keyword evidence="2" id="KW-1185">Reference proteome</keyword>
<dbReference type="Proteomes" id="UP001623348">
    <property type="component" value="Unassembled WGS sequence"/>
</dbReference>
<sequence length="382" mass="43280">MDSGIEFTLSKFADDTKLCGVVNTLEGRVAIQRDLDRLERWARVNRMKFNKAKCKVLHVGRHNPKHNYRLGEEWIESSPEEKDFGVLVDEKLNMSRQCVLAAQKANRVLGCIKRGMTSRSREVILPLCSALVRPHLEYCIQLWGPQYRRDMELLERVQRRATKLIGGLEYLSYEDRLRELGLFSLEKRRLRGDLIGAYQYLKGPTGKLGRDCLSGSVVTGQGTPRPVKKEGEEVLQALEQIPLQPVEKTKVRQAVPLQPMEAHAGADIHLQPMEDPTPEQVETPKGGCDPMGSPCWSRLLAGPVDPWREDRFAGRTTDPVGEPRWSSLLLKVCTLWKGPTLEQFVKNCSLWEGLKLEKFMEDCLPWEGPYAGAGEECEESSP</sequence>
<accession>A0ABC9WCL0</accession>
<organism evidence="1 2">
    <name type="scientific">Grus japonensis</name>
    <name type="common">Japanese crane</name>
    <name type="synonym">Red-crowned crane</name>
    <dbReference type="NCBI Taxonomy" id="30415"/>
    <lineage>
        <taxon>Eukaryota</taxon>
        <taxon>Metazoa</taxon>
        <taxon>Chordata</taxon>
        <taxon>Craniata</taxon>
        <taxon>Vertebrata</taxon>
        <taxon>Euteleostomi</taxon>
        <taxon>Archelosauria</taxon>
        <taxon>Archosauria</taxon>
        <taxon>Dinosauria</taxon>
        <taxon>Saurischia</taxon>
        <taxon>Theropoda</taxon>
        <taxon>Coelurosauria</taxon>
        <taxon>Aves</taxon>
        <taxon>Neognathae</taxon>
        <taxon>Neoaves</taxon>
        <taxon>Gruiformes</taxon>
        <taxon>Gruidae</taxon>
        <taxon>Grus</taxon>
    </lineage>
</organism>
<evidence type="ECO:0000313" key="1">
    <source>
        <dbReference type="EMBL" id="GAB0182747.1"/>
    </source>
</evidence>
<name>A0ABC9WCL0_GRUJA</name>
<comment type="caution">
    <text evidence="1">The sequence shown here is derived from an EMBL/GenBank/DDBJ whole genome shotgun (WGS) entry which is preliminary data.</text>
</comment>
<reference evidence="1 2" key="1">
    <citation type="submission" date="2024-06" db="EMBL/GenBank/DDBJ databases">
        <title>The draft genome of Grus japonensis, version 3.</title>
        <authorList>
            <person name="Nabeshima K."/>
            <person name="Suzuki S."/>
            <person name="Onuma M."/>
        </authorList>
    </citation>
    <scope>NUCLEOTIDE SEQUENCE [LARGE SCALE GENOMIC DNA]</scope>
    <source>
        <strain evidence="1 2">451A</strain>
    </source>
</reference>
<dbReference type="AlphaFoldDB" id="A0ABC9WCL0"/>
<protein>
    <submittedName>
        <fullName evidence="1">Mitochondrial enolase superfamily member 1</fullName>
    </submittedName>
</protein>